<dbReference type="InterPro" id="IPR011333">
    <property type="entry name" value="SKP1/BTB/POZ_sf"/>
</dbReference>
<dbReference type="PANTHER" id="PTHR47843:SF2">
    <property type="entry name" value="BTB DOMAIN-CONTAINING PROTEIN"/>
    <property type="match status" value="1"/>
</dbReference>
<dbReference type="Gene3D" id="3.30.710.10">
    <property type="entry name" value="Potassium Channel Kv1.1, Chain A"/>
    <property type="match status" value="1"/>
</dbReference>
<dbReference type="CDD" id="cd18186">
    <property type="entry name" value="BTB_POZ_ZBTB_KLHL-like"/>
    <property type="match status" value="1"/>
</dbReference>
<evidence type="ECO:0000259" key="1">
    <source>
        <dbReference type="PROSITE" id="PS50097"/>
    </source>
</evidence>
<evidence type="ECO:0000313" key="3">
    <source>
        <dbReference type="Proteomes" id="UP000800035"/>
    </source>
</evidence>
<name>A0A6A5TWC4_9PLEO</name>
<dbReference type="EMBL" id="ML976991">
    <property type="protein sequence ID" value="KAF1956624.1"/>
    <property type="molecule type" value="Genomic_DNA"/>
</dbReference>
<dbReference type="OrthoDB" id="1022638at2759"/>
<proteinExistence type="predicted"/>
<dbReference type="InterPro" id="IPR000210">
    <property type="entry name" value="BTB/POZ_dom"/>
</dbReference>
<reference evidence="2" key="1">
    <citation type="journal article" date="2020" name="Stud. Mycol.">
        <title>101 Dothideomycetes genomes: a test case for predicting lifestyles and emergence of pathogens.</title>
        <authorList>
            <person name="Haridas S."/>
            <person name="Albert R."/>
            <person name="Binder M."/>
            <person name="Bloem J."/>
            <person name="Labutti K."/>
            <person name="Salamov A."/>
            <person name="Andreopoulos B."/>
            <person name="Baker S."/>
            <person name="Barry K."/>
            <person name="Bills G."/>
            <person name="Bluhm B."/>
            <person name="Cannon C."/>
            <person name="Castanera R."/>
            <person name="Culley D."/>
            <person name="Daum C."/>
            <person name="Ezra D."/>
            <person name="Gonzalez J."/>
            <person name="Henrissat B."/>
            <person name="Kuo A."/>
            <person name="Liang C."/>
            <person name="Lipzen A."/>
            <person name="Lutzoni F."/>
            <person name="Magnuson J."/>
            <person name="Mondo S."/>
            <person name="Nolan M."/>
            <person name="Ohm R."/>
            <person name="Pangilinan J."/>
            <person name="Park H.-J."/>
            <person name="Ramirez L."/>
            <person name="Alfaro M."/>
            <person name="Sun H."/>
            <person name="Tritt A."/>
            <person name="Yoshinaga Y."/>
            <person name="Zwiers L.-H."/>
            <person name="Turgeon B."/>
            <person name="Goodwin S."/>
            <person name="Spatafora J."/>
            <person name="Crous P."/>
            <person name="Grigoriev I."/>
        </authorList>
    </citation>
    <scope>NUCLEOTIDE SEQUENCE</scope>
    <source>
        <strain evidence="2">CBS 675.92</strain>
    </source>
</reference>
<evidence type="ECO:0000313" key="2">
    <source>
        <dbReference type="EMBL" id="KAF1956624.1"/>
    </source>
</evidence>
<dbReference type="Proteomes" id="UP000800035">
    <property type="component" value="Unassembled WGS sequence"/>
</dbReference>
<gene>
    <name evidence="2" type="ORF">CC80DRAFT_504453</name>
</gene>
<organism evidence="2 3">
    <name type="scientific">Byssothecium circinans</name>
    <dbReference type="NCBI Taxonomy" id="147558"/>
    <lineage>
        <taxon>Eukaryota</taxon>
        <taxon>Fungi</taxon>
        <taxon>Dikarya</taxon>
        <taxon>Ascomycota</taxon>
        <taxon>Pezizomycotina</taxon>
        <taxon>Dothideomycetes</taxon>
        <taxon>Pleosporomycetidae</taxon>
        <taxon>Pleosporales</taxon>
        <taxon>Massarineae</taxon>
        <taxon>Massarinaceae</taxon>
        <taxon>Byssothecium</taxon>
    </lineage>
</organism>
<dbReference type="PROSITE" id="PS50097">
    <property type="entry name" value="BTB"/>
    <property type="match status" value="1"/>
</dbReference>
<sequence>MVDTTFDFTLPYNFPGATNVLKRKRVEGQESQNPKASEIPDKRVTTGKALRLDCDLLTVTVGQDDEKRSFKIHEDAICDRSEFFRNSMKSEWASMRPDPRVIELPEDDPEAFSLYRTWLYSGQLAILPDSGGSGSDDSISITNSSTTDTAPEHYHTLAYAYVLGERLLDVPFKNAIVDAYVLYARGTSPGRRYYPSNEEIRIIYDGTREGSPIRKLLVDIWYCRGKVEWIEKDSDLPQEFLACVVKELLRVRVSVDQLSRPWKLSHAQYHEKEG</sequence>
<accession>A0A6A5TWC4</accession>
<dbReference type="PANTHER" id="PTHR47843">
    <property type="entry name" value="BTB DOMAIN-CONTAINING PROTEIN-RELATED"/>
    <property type="match status" value="1"/>
</dbReference>
<dbReference type="AlphaFoldDB" id="A0A6A5TWC4"/>
<keyword evidence="3" id="KW-1185">Reference proteome</keyword>
<dbReference type="SUPFAM" id="SSF54695">
    <property type="entry name" value="POZ domain"/>
    <property type="match status" value="1"/>
</dbReference>
<feature type="domain" description="BTB" evidence="1">
    <location>
        <begin position="54"/>
        <end position="128"/>
    </location>
</feature>
<protein>
    <recommendedName>
        <fullName evidence="1">BTB domain-containing protein</fullName>
    </recommendedName>
</protein>